<evidence type="ECO:0000259" key="1">
    <source>
        <dbReference type="Pfam" id="PF19493"/>
    </source>
</evidence>
<proteinExistence type="predicted"/>
<protein>
    <submittedName>
        <fullName evidence="2">CU044_2847 family protein</fullName>
    </submittedName>
</protein>
<dbReference type="EMBL" id="JBHSFP010000019">
    <property type="protein sequence ID" value="MFC4534006.1"/>
    <property type="molecule type" value="Genomic_DNA"/>
</dbReference>
<organism evidence="2 3">
    <name type="scientific">Sphaerisporangium dianthi</name>
    <dbReference type="NCBI Taxonomy" id="1436120"/>
    <lineage>
        <taxon>Bacteria</taxon>
        <taxon>Bacillati</taxon>
        <taxon>Actinomycetota</taxon>
        <taxon>Actinomycetes</taxon>
        <taxon>Streptosporangiales</taxon>
        <taxon>Streptosporangiaceae</taxon>
        <taxon>Sphaerisporangium</taxon>
    </lineage>
</organism>
<evidence type="ECO:0000313" key="2">
    <source>
        <dbReference type="EMBL" id="MFC4534006.1"/>
    </source>
</evidence>
<reference evidence="3" key="1">
    <citation type="journal article" date="2019" name="Int. J. Syst. Evol. Microbiol.">
        <title>The Global Catalogue of Microorganisms (GCM) 10K type strain sequencing project: providing services to taxonomists for standard genome sequencing and annotation.</title>
        <authorList>
            <consortium name="The Broad Institute Genomics Platform"/>
            <consortium name="The Broad Institute Genome Sequencing Center for Infectious Disease"/>
            <person name="Wu L."/>
            <person name="Ma J."/>
        </authorList>
    </citation>
    <scope>NUCLEOTIDE SEQUENCE [LARGE SCALE GENOMIC DNA]</scope>
    <source>
        <strain evidence="3">CGMCC 4.7132</strain>
    </source>
</reference>
<dbReference type="Proteomes" id="UP001596004">
    <property type="component" value="Unassembled WGS sequence"/>
</dbReference>
<dbReference type="Pfam" id="PF19493">
    <property type="entry name" value="Trypco1"/>
    <property type="match status" value="1"/>
</dbReference>
<evidence type="ECO:0000313" key="3">
    <source>
        <dbReference type="Proteomes" id="UP001596004"/>
    </source>
</evidence>
<sequence length="100" mass="10833">MDDGSVIVEIDEADRGGFQSASISDDGIVFEAHARFEDALQNIKKAAAKTLAILREDVLKPDDVELEFGVKFNAAVGAVIAKTSTEAHMTVKLSWSRTRP</sequence>
<feature type="domain" description="Trypsin-co-occurring" evidence="1">
    <location>
        <begin position="2"/>
        <end position="97"/>
    </location>
</feature>
<gene>
    <name evidence="2" type="ORF">ACFO60_24860</name>
</gene>
<dbReference type="InterPro" id="IPR045794">
    <property type="entry name" value="Trypco1"/>
</dbReference>
<name>A0ABV9CLQ4_9ACTN</name>
<dbReference type="RefSeq" id="WP_380844006.1">
    <property type="nucleotide sequence ID" value="NZ_JBHSFP010000019.1"/>
</dbReference>
<accession>A0ABV9CLQ4</accession>
<comment type="caution">
    <text evidence="2">The sequence shown here is derived from an EMBL/GenBank/DDBJ whole genome shotgun (WGS) entry which is preliminary data.</text>
</comment>
<dbReference type="NCBIfam" id="NF041216">
    <property type="entry name" value="CU044_2847_fam"/>
    <property type="match status" value="1"/>
</dbReference>
<keyword evidence="3" id="KW-1185">Reference proteome</keyword>